<dbReference type="EMBL" id="UGJJ01000001">
    <property type="protein sequence ID" value="STR00680.1"/>
    <property type="molecule type" value="Genomic_DNA"/>
</dbReference>
<sequence>MQRPYLDLSVRGSLMLVCQCCMQPMECQLDESTRIVLFDDEASLDAAMLADDGLDGMVCVDELSVCTLVEDQILMALPYAPRHESCGISSELADADCGKPNPFAVLSGLKSNK</sequence>
<evidence type="ECO:0000313" key="7">
    <source>
        <dbReference type="Proteomes" id="UP000254293"/>
    </source>
</evidence>
<evidence type="ECO:0000256" key="2">
    <source>
        <dbReference type="ARBA" id="ARBA00010740"/>
    </source>
</evidence>
<dbReference type="PANTHER" id="PTHR38099:SF1">
    <property type="entry name" value="LARGE RIBOSOMAL RNA SUBUNIT ACCUMULATION PROTEIN YCED"/>
    <property type="match status" value="1"/>
</dbReference>
<evidence type="ECO:0000256" key="1">
    <source>
        <dbReference type="ARBA" id="ARBA00002868"/>
    </source>
</evidence>
<gene>
    <name evidence="6" type="ORF">NCTC13336_00892</name>
</gene>
<dbReference type="AlphaFoldDB" id="A0A377R118"/>
<evidence type="ECO:0000256" key="3">
    <source>
        <dbReference type="ARBA" id="ARBA00015716"/>
    </source>
</evidence>
<dbReference type="InterPro" id="IPR039255">
    <property type="entry name" value="YceD_bac"/>
</dbReference>
<organism evidence="6 7">
    <name type="scientific">Kingella potus</name>
    <dbReference type="NCBI Taxonomy" id="265175"/>
    <lineage>
        <taxon>Bacteria</taxon>
        <taxon>Pseudomonadati</taxon>
        <taxon>Pseudomonadota</taxon>
        <taxon>Betaproteobacteria</taxon>
        <taxon>Neisseriales</taxon>
        <taxon>Neisseriaceae</taxon>
        <taxon>Kingella</taxon>
    </lineage>
</organism>
<dbReference type="Pfam" id="PF02620">
    <property type="entry name" value="YceD"/>
    <property type="match status" value="1"/>
</dbReference>
<dbReference type="PANTHER" id="PTHR38099">
    <property type="entry name" value="LARGE RIBOSOMAL RNA SUBUNIT ACCUMULATION PROTEIN YCED"/>
    <property type="match status" value="1"/>
</dbReference>
<dbReference type="GO" id="GO:0042254">
    <property type="term" value="P:ribosome biogenesis"/>
    <property type="evidence" value="ECO:0007669"/>
    <property type="project" value="UniProtKB-KW"/>
</dbReference>
<comment type="similarity">
    <text evidence="2">Belongs to the DUF177 domain family.</text>
</comment>
<proteinExistence type="inferred from homology"/>
<keyword evidence="4" id="KW-0690">Ribosome biogenesis</keyword>
<name>A0A377R118_9NEIS</name>
<keyword evidence="7" id="KW-1185">Reference proteome</keyword>
<reference evidence="6 7" key="1">
    <citation type="submission" date="2018-06" db="EMBL/GenBank/DDBJ databases">
        <authorList>
            <consortium name="Pathogen Informatics"/>
            <person name="Doyle S."/>
        </authorList>
    </citation>
    <scope>NUCLEOTIDE SEQUENCE [LARGE SCALE GENOMIC DNA]</scope>
    <source>
        <strain evidence="6 7">NCTC13336</strain>
    </source>
</reference>
<dbReference type="Proteomes" id="UP000254293">
    <property type="component" value="Unassembled WGS sequence"/>
</dbReference>
<evidence type="ECO:0000256" key="5">
    <source>
        <dbReference type="ARBA" id="ARBA00031841"/>
    </source>
</evidence>
<comment type="function">
    <text evidence="1">Plays a role in synthesis, processing and/or stability of 23S rRNA.</text>
</comment>
<evidence type="ECO:0000256" key="4">
    <source>
        <dbReference type="ARBA" id="ARBA00022517"/>
    </source>
</evidence>
<dbReference type="InterPro" id="IPR003772">
    <property type="entry name" value="YceD"/>
</dbReference>
<evidence type="ECO:0000313" key="6">
    <source>
        <dbReference type="EMBL" id="STR00680.1"/>
    </source>
</evidence>
<accession>A0A377R118</accession>
<protein>
    <recommendedName>
        <fullName evidence="3">Large ribosomal RNA subunit accumulation protein YceD</fullName>
    </recommendedName>
    <alternativeName>
        <fullName evidence="5">23S rRNA accumulation protein YceD</fullName>
    </alternativeName>
</protein>